<sequence>MRRILRHDHVINLFQVCNFKYKKCLTEIEDKYDPLTKEGSLKKSFKICVGSELMEMLTADTKNHKIDVCEWINPYTIYGLTPSIGLPLR</sequence>
<proteinExistence type="predicted"/>
<dbReference type="Proteomes" id="UP000684084">
    <property type="component" value="Unassembled WGS sequence"/>
</dbReference>
<reference evidence="1" key="1">
    <citation type="submission" date="2020-05" db="EMBL/GenBank/DDBJ databases">
        <authorList>
            <person name="Rincon C."/>
            <person name="Sanders R I."/>
            <person name="Robbins C."/>
            <person name="Chaturvedi A."/>
        </authorList>
    </citation>
    <scope>NUCLEOTIDE SEQUENCE</scope>
    <source>
        <strain evidence="1">CHB12</strain>
    </source>
</reference>
<comment type="caution">
    <text evidence="1">The sequence shown here is derived from an EMBL/GenBank/DDBJ whole genome shotgun (WGS) entry which is preliminary data.</text>
</comment>
<dbReference type="AlphaFoldDB" id="A0A915ZM67"/>
<evidence type="ECO:0000313" key="1">
    <source>
        <dbReference type="EMBL" id="CAB5382321.1"/>
    </source>
</evidence>
<dbReference type="EMBL" id="CAGKOT010000046">
    <property type="protein sequence ID" value="CAB5382321.1"/>
    <property type="molecule type" value="Genomic_DNA"/>
</dbReference>
<organism evidence="1 2">
    <name type="scientific">Rhizophagus irregularis</name>
    <dbReference type="NCBI Taxonomy" id="588596"/>
    <lineage>
        <taxon>Eukaryota</taxon>
        <taxon>Fungi</taxon>
        <taxon>Fungi incertae sedis</taxon>
        <taxon>Mucoromycota</taxon>
        <taxon>Glomeromycotina</taxon>
        <taxon>Glomeromycetes</taxon>
        <taxon>Glomerales</taxon>
        <taxon>Glomeraceae</taxon>
        <taxon>Rhizophagus</taxon>
    </lineage>
</organism>
<dbReference type="OrthoDB" id="10537619at2759"/>
<protein>
    <submittedName>
        <fullName evidence="1">Uncharacterized protein</fullName>
    </submittedName>
</protein>
<evidence type="ECO:0000313" key="2">
    <source>
        <dbReference type="Proteomes" id="UP000684084"/>
    </source>
</evidence>
<accession>A0A915ZM67</accession>
<gene>
    <name evidence="1" type="ORF">CHRIB12_LOCUS17897</name>
</gene>
<name>A0A915ZM67_9GLOM</name>